<reference evidence="4" key="1">
    <citation type="submission" date="2021-06" db="EMBL/GenBank/DDBJ databases">
        <authorList>
            <person name="Hodson N. C."/>
            <person name="Mongue J. A."/>
            <person name="Jaron S. K."/>
        </authorList>
    </citation>
    <scope>NUCLEOTIDE SEQUENCE</scope>
</reference>
<keyword evidence="2" id="KW-0677">Repeat</keyword>
<evidence type="ECO:0000256" key="3">
    <source>
        <dbReference type="SAM" id="Phobius"/>
    </source>
</evidence>
<keyword evidence="1" id="KW-0433">Leucine-rich repeat</keyword>
<dbReference type="InterPro" id="IPR001611">
    <property type="entry name" value="Leu-rich_rpt"/>
</dbReference>
<keyword evidence="3" id="KW-1133">Transmembrane helix</keyword>
<keyword evidence="3" id="KW-0812">Transmembrane</keyword>
<name>A0A8J2PSY9_9HEXA</name>
<accession>A0A8J2PSY9</accession>
<sequence length="283" mass="32130">MSHNALKRIPNNFFSKFPKLQLLLVLDLSCNQLTFLPNDIDHLVNLTHLNLFLNKLRCLPPSIGRLTQLQWLNLARNPELFKSSYLKTLAGPMLTEEQCCQCAQNVKKWVNVITESRGSDYLLDTYSPGGPRIINAALKGPDLGMDEHLVRYYPDAGGDTVEGNAVEDSSQNAPLEIKQSKIAQGIQWIFTTIIGLFLSALVLSIFIAPFLMNEDSRRYYTTVALLSMPQFFVEMSILLGKLFHDILWGVPCLIFLREDCTYCHPKPPTLWELVMKQWLGLDV</sequence>
<dbReference type="PANTHER" id="PTHR48051">
    <property type="match status" value="1"/>
</dbReference>
<feature type="transmembrane region" description="Helical" evidence="3">
    <location>
        <begin position="188"/>
        <end position="211"/>
    </location>
</feature>
<dbReference type="GO" id="GO:0005737">
    <property type="term" value="C:cytoplasm"/>
    <property type="evidence" value="ECO:0007669"/>
    <property type="project" value="TreeGrafter"/>
</dbReference>
<dbReference type="SMART" id="SM00369">
    <property type="entry name" value="LRR_TYP"/>
    <property type="match status" value="2"/>
</dbReference>
<dbReference type="Proteomes" id="UP000708208">
    <property type="component" value="Unassembled WGS sequence"/>
</dbReference>
<dbReference type="Pfam" id="PF13855">
    <property type="entry name" value="LRR_8"/>
    <property type="match status" value="1"/>
</dbReference>
<keyword evidence="3" id="KW-0472">Membrane</keyword>
<keyword evidence="5" id="KW-1185">Reference proteome</keyword>
<evidence type="ECO:0000313" key="5">
    <source>
        <dbReference type="Proteomes" id="UP000708208"/>
    </source>
</evidence>
<dbReference type="OrthoDB" id="1394818at2759"/>
<dbReference type="InterPro" id="IPR050216">
    <property type="entry name" value="LRR_domain-containing"/>
</dbReference>
<dbReference type="EMBL" id="CAJVCH010570735">
    <property type="protein sequence ID" value="CAG7835710.1"/>
    <property type="molecule type" value="Genomic_DNA"/>
</dbReference>
<dbReference type="AlphaFoldDB" id="A0A8J2PSY9"/>
<gene>
    <name evidence="4" type="ORF">AFUS01_LOCUS45046</name>
</gene>
<proteinExistence type="predicted"/>
<dbReference type="InterPro" id="IPR003591">
    <property type="entry name" value="Leu-rich_rpt_typical-subtyp"/>
</dbReference>
<protein>
    <submittedName>
        <fullName evidence="4">Uncharacterized protein</fullName>
    </submittedName>
</protein>
<evidence type="ECO:0000256" key="2">
    <source>
        <dbReference type="ARBA" id="ARBA00022737"/>
    </source>
</evidence>
<comment type="caution">
    <text evidence="4">The sequence shown here is derived from an EMBL/GenBank/DDBJ whole genome shotgun (WGS) entry which is preliminary data.</text>
</comment>
<dbReference type="PANTHER" id="PTHR48051:SF1">
    <property type="entry name" value="RAS SUPPRESSOR PROTEIN 1"/>
    <property type="match status" value="1"/>
</dbReference>
<organism evidence="4 5">
    <name type="scientific">Allacma fusca</name>
    <dbReference type="NCBI Taxonomy" id="39272"/>
    <lineage>
        <taxon>Eukaryota</taxon>
        <taxon>Metazoa</taxon>
        <taxon>Ecdysozoa</taxon>
        <taxon>Arthropoda</taxon>
        <taxon>Hexapoda</taxon>
        <taxon>Collembola</taxon>
        <taxon>Symphypleona</taxon>
        <taxon>Sminthuridae</taxon>
        <taxon>Allacma</taxon>
    </lineage>
</organism>
<evidence type="ECO:0000313" key="4">
    <source>
        <dbReference type="EMBL" id="CAG7835710.1"/>
    </source>
</evidence>
<evidence type="ECO:0000256" key="1">
    <source>
        <dbReference type="ARBA" id="ARBA00022614"/>
    </source>
</evidence>